<gene>
    <name evidence="1" type="ORF">H2201_008558</name>
</gene>
<keyword evidence="2" id="KW-1185">Reference proteome</keyword>
<sequence length="106" mass="11861">MKAKLIRDAGISMQARVQNFFQGNKRRFFGVVDKTPRKAKDPTSIDVLVDALLAKGERKDQEEAKQEAAVSDTFLTFVSDLQVKGKLDRIVIDECHIILTLSIAVN</sequence>
<proteinExistence type="predicted"/>
<protein>
    <recommendedName>
        <fullName evidence="3">SNF2 N-terminal domain-containing protein</fullName>
    </recommendedName>
</protein>
<reference evidence="1" key="1">
    <citation type="submission" date="2022-10" db="EMBL/GenBank/DDBJ databases">
        <title>Culturing micro-colonial fungi from biological soil crusts in the Mojave desert and describing Neophaeococcomyces mojavensis, and introducing the new genera and species Taxawa tesnikishii.</title>
        <authorList>
            <person name="Kurbessoian T."/>
            <person name="Stajich J.E."/>
        </authorList>
    </citation>
    <scope>NUCLEOTIDE SEQUENCE</scope>
    <source>
        <strain evidence="1">TK_1</strain>
    </source>
</reference>
<evidence type="ECO:0000313" key="1">
    <source>
        <dbReference type="EMBL" id="KAJ9656364.1"/>
    </source>
</evidence>
<evidence type="ECO:0000313" key="2">
    <source>
        <dbReference type="Proteomes" id="UP001172684"/>
    </source>
</evidence>
<evidence type="ECO:0008006" key="3">
    <source>
        <dbReference type="Google" id="ProtNLM"/>
    </source>
</evidence>
<dbReference type="EMBL" id="JAPDRL010000127">
    <property type="protein sequence ID" value="KAJ9656364.1"/>
    <property type="molecule type" value="Genomic_DNA"/>
</dbReference>
<accession>A0ABQ9NKZ9</accession>
<organism evidence="1 2">
    <name type="scientific">Coniosporium apollinis</name>
    <dbReference type="NCBI Taxonomy" id="61459"/>
    <lineage>
        <taxon>Eukaryota</taxon>
        <taxon>Fungi</taxon>
        <taxon>Dikarya</taxon>
        <taxon>Ascomycota</taxon>
        <taxon>Pezizomycotina</taxon>
        <taxon>Dothideomycetes</taxon>
        <taxon>Dothideomycetes incertae sedis</taxon>
        <taxon>Coniosporium</taxon>
    </lineage>
</organism>
<name>A0ABQ9NKZ9_9PEZI</name>
<comment type="caution">
    <text evidence="1">The sequence shown here is derived from an EMBL/GenBank/DDBJ whole genome shotgun (WGS) entry which is preliminary data.</text>
</comment>
<dbReference type="Proteomes" id="UP001172684">
    <property type="component" value="Unassembled WGS sequence"/>
</dbReference>